<gene>
    <name evidence="3" type="ORF">BXP70_28955</name>
</gene>
<protein>
    <recommendedName>
        <fullName evidence="2">M23ase beta-sheet core domain-containing protein</fullName>
    </recommendedName>
</protein>
<dbReference type="PANTHER" id="PTHR21666">
    <property type="entry name" value="PEPTIDASE-RELATED"/>
    <property type="match status" value="1"/>
</dbReference>
<dbReference type="InterPro" id="IPR050570">
    <property type="entry name" value="Cell_wall_metabolism_enzyme"/>
</dbReference>
<dbReference type="EMBL" id="MTSE01000086">
    <property type="protein sequence ID" value="OUJ66931.1"/>
    <property type="molecule type" value="Genomic_DNA"/>
</dbReference>
<evidence type="ECO:0000313" key="3">
    <source>
        <dbReference type="EMBL" id="OUJ66931.1"/>
    </source>
</evidence>
<reference evidence="3 4" key="1">
    <citation type="submission" date="2017-01" db="EMBL/GenBank/DDBJ databases">
        <title>A new Hymenobacter.</title>
        <authorList>
            <person name="Liang Y."/>
            <person name="Feng F."/>
        </authorList>
    </citation>
    <scope>NUCLEOTIDE SEQUENCE [LARGE SCALE GENOMIC DNA]</scope>
    <source>
        <strain evidence="3">MIMBbqt21</strain>
    </source>
</reference>
<dbReference type="InterPro" id="IPR011055">
    <property type="entry name" value="Dup_hybrid_motif"/>
</dbReference>
<evidence type="ECO:0000259" key="2">
    <source>
        <dbReference type="Pfam" id="PF01551"/>
    </source>
</evidence>
<dbReference type="AlphaFoldDB" id="A0A243W4V7"/>
<dbReference type="CDD" id="cd12797">
    <property type="entry name" value="M23_peptidase"/>
    <property type="match status" value="1"/>
</dbReference>
<comment type="caution">
    <text evidence="3">The sequence shown here is derived from an EMBL/GenBank/DDBJ whole genome shotgun (WGS) entry which is preliminary data.</text>
</comment>
<dbReference type="Gene3D" id="2.70.70.10">
    <property type="entry name" value="Glucose Permease (Domain IIA)"/>
    <property type="match status" value="1"/>
</dbReference>
<accession>A0A243W4V7</accession>
<keyword evidence="4" id="KW-1185">Reference proteome</keyword>
<evidence type="ECO:0000313" key="4">
    <source>
        <dbReference type="Proteomes" id="UP000194873"/>
    </source>
</evidence>
<dbReference type="InterPro" id="IPR016047">
    <property type="entry name" value="M23ase_b-sheet_dom"/>
</dbReference>
<dbReference type="SUPFAM" id="SSF51261">
    <property type="entry name" value="Duplicated hybrid motif"/>
    <property type="match status" value="1"/>
</dbReference>
<proteinExistence type="predicted"/>
<dbReference type="Proteomes" id="UP000194873">
    <property type="component" value="Unassembled WGS sequence"/>
</dbReference>
<dbReference type="GO" id="GO:0004222">
    <property type="term" value="F:metalloendopeptidase activity"/>
    <property type="evidence" value="ECO:0007669"/>
    <property type="project" value="TreeGrafter"/>
</dbReference>
<feature type="domain" description="M23ase beta-sheet core" evidence="2">
    <location>
        <begin position="226"/>
        <end position="326"/>
    </location>
</feature>
<dbReference type="PANTHER" id="PTHR21666:SF270">
    <property type="entry name" value="MUREIN HYDROLASE ACTIVATOR ENVC"/>
    <property type="match status" value="1"/>
</dbReference>
<evidence type="ECO:0000256" key="1">
    <source>
        <dbReference type="SAM" id="MobiDB-lite"/>
    </source>
</evidence>
<feature type="region of interest" description="Disordered" evidence="1">
    <location>
        <begin position="1"/>
        <end position="22"/>
    </location>
</feature>
<dbReference type="Pfam" id="PF01551">
    <property type="entry name" value="Peptidase_M23"/>
    <property type="match status" value="1"/>
</dbReference>
<name>A0A243W4V7_9BACT</name>
<organism evidence="3 4">
    <name type="scientific">Hymenobacter crusticola</name>
    <dbReference type="NCBI Taxonomy" id="1770526"/>
    <lineage>
        <taxon>Bacteria</taxon>
        <taxon>Pseudomonadati</taxon>
        <taxon>Bacteroidota</taxon>
        <taxon>Cytophagia</taxon>
        <taxon>Cytophagales</taxon>
        <taxon>Hymenobacteraceae</taxon>
        <taxon>Hymenobacter</taxon>
    </lineage>
</organism>
<sequence length="375" mass="40454">MALVALDSLPAQTSQPHQEAAEPSLWPVPLEMRVPFAPTAFPSGAHSYLLYELYLTNFGPVPLPVRRLEVLDANAESTQPLATFLPAQLTTMLQLSGVPTPAAPADRLLLGAGQTAIVFISVAVDRQARLPTRLVHRLRTEDVAVEGAIIGTRHTVLPVLGPPVDGAGWLAADGPSNDPDNHHRRGVLLLGGQAVDSRRYAIDWKQVRDGASFAGDARDVRAYQCYGKDVLAVANGRVVAARDGLPDNIPGHGVSFHPAVPITLQTVAGNSLVLDLGGGHFAHYMHLQPGSVRVKAGDRVRRGQPLARIGNSGDAREPHLHFEVTTSATLLRGEGVPYLIDRYRCQMASEESLEPRRQELPLQDYIVVFGKESPN</sequence>